<dbReference type="InterPro" id="IPR050511">
    <property type="entry name" value="AMPK_gamma/SDS23_families"/>
</dbReference>
<dbReference type="Pfam" id="PF00571">
    <property type="entry name" value="CBS"/>
    <property type="match status" value="2"/>
</dbReference>
<evidence type="ECO:0000256" key="2">
    <source>
        <dbReference type="ARBA" id="ARBA00023122"/>
    </source>
</evidence>
<feature type="domain" description="CBS" evidence="4">
    <location>
        <begin position="414"/>
        <end position="467"/>
    </location>
</feature>
<dbReference type="PANTHER" id="PTHR13780:SF131">
    <property type="entry name" value="SUCROSE NONFERMENTING 4-LIKE PROTEIN ISOFORM X1"/>
    <property type="match status" value="1"/>
</dbReference>
<dbReference type="PANTHER" id="PTHR13780">
    <property type="entry name" value="AMP-ACTIVATED PROTEIN KINASE, GAMMA REGULATORY SUBUNIT"/>
    <property type="match status" value="1"/>
</dbReference>
<dbReference type="GeneID" id="105060370"/>
<dbReference type="InterPro" id="IPR046342">
    <property type="entry name" value="CBS_dom_sf"/>
</dbReference>
<proteinExistence type="predicted"/>
<dbReference type="CDD" id="cd02859">
    <property type="entry name" value="E_set_AMPKbeta_like_N"/>
    <property type="match status" value="1"/>
</dbReference>
<reference evidence="6" key="1">
    <citation type="submission" date="2025-08" db="UniProtKB">
        <authorList>
            <consortium name="RefSeq"/>
        </authorList>
    </citation>
    <scope>IDENTIFICATION</scope>
</reference>
<accession>A0A6I9SG06</accession>
<dbReference type="OrthoDB" id="531008at2759"/>
<dbReference type="Proteomes" id="UP000504607">
    <property type="component" value="Unplaced"/>
</dbReference>
<dbReference type="SMART" id="SM00116">
    <property type="entry name" value="CBS"/>
    <property type="match status" value="4"/>
</dbReference>
<dbReference type="Pfam" id="PF16561">
    <property type="entry name" value="AMPK1_CBM"/>
    <property type="match status" value="1"/>
</dbReference>
<sequence length="467" mass="52593">MVLTRLSWPYGGHHVFICGSFLRWAEHRPMMLMDGSLTEFQAFFDLPPGAYQYRFLVDGTWRFDEQQPCLTDEYGTVNNVIFVEEPSISHAALHHELYVSRNSEVVDGISLYTASPPTHMPPDPVVHASDAVVHVSRDWVSRLLSAQTIYDIIPSSSKISIMDVKLPVKRAFHIMYEQGLAVVPLWDDCRANVTGMLTASDFILILRELQSNARVLANEELEMHTVSAWKEGKLQIYGRSIGPPILRRRPLISVSDDDLLTAVALKIVQNEISAIPILGSSLEDGSSMPLLNLASLPGILKFICAHFGEYIESMPLLRYQIFSIPLGTWMPNTRRRSVRQLAILQRNASLSSALDLLLEAGVSSIPIVDDRGSLIDVYSRSDILALAKDDMYARIQLDQMTMEQALEQVYQANGRRRCHTCLRSTSFREILEQLSDPGVRRLVVIDPRTRLVEGIISLRDVFTFLLG</sequence>
<evidence type="ECO:0000259" key="4">
    <source>
        <dbReference type="PROSITE" id="PS51371"/>
    </source>
</evidence>
<evidence type="ECO:0000256" key="1">
    <source>
        <dbReference type="ARBA" id="ARBA00022737"/>
    </source>
</evidence>
<dbReference type="Gene3D" id="3.10.580.10">
    <property type="entry name" value="CBS-domain"/>
    <property type="match status" value="2"/>
</dbReference>
<dbReference type="InterPro" id="IPR032640">
    <property type="entry name" value="AMPK1_CBM"/>
</dbReference>
<dbReference type="InParanoid" id="A0A6I9SG06"/>
<gene>
    <name evidence="6" type="primary">LOC105060370</name>
</gene>
<keyword evidence="1" id="KW-0677">Repeat</keyword>
<name>A0A6I9SG06_ELAGV</name>
<dbReference type="InterPro" id="IPR013783">
    <property type="entry name" value="Ig-like_fold"/>
</dbReference>
<evidence type="ECO:0000313" key="6">
    <source>
        <dbReference type="RefSeq" id="XP_010942338.1"/>
    </source>
</evidence>
<dbReference type="PROSITE" id="PS51371">
    <property type="entry name" value="CBS"/>
    <property type="match status" value="2"/>
</dbReference>
<dbReference type="KEGG" id="egu:105060370"/>
<dbReference type="GO" id="GO:0009507">
    <property type="term" value="C:chloroplast"/>
    <property type="evidence" value="ECO:0007669"/>
    <property type="project" value="UniProtKB-ARBA"/>
</dbReference>
<feature type="domain" description="CBS" evidence="4">
    <location>
        <begin position="337"/>
        <end position="394"/>
    </location>
</feature>
<keyword evidence="5" id="KW-1185">Reference proteome</keyword>
<dbReference type="SUPFAM" id="SSF54631">
    <property type="entry name" value="CBS-domain pair"/>
    <property type="match status" value="2"/>
</dbReference>
<dbReference type="SUPFAM" id="SSF81296">
    <property type="entry name" value="E set domains"/>
    <property type="match status" value="1"/>
</dbReference>
<protein>
    <submittedName>
        <fullName evidence="6">Sucrose nonfermenting 4-like protein isoform X1</fullName>
    </submittedName>
</protein>
<dbReference type="RefSeq" id="XP_010942338.1">
    <property type="nucleotide sequence ID" value="XM_010944036.1"/>
</dbReference>
<dbReference type="Gene3D" id="2.60.40.10">
    <property type="entry name" value="Immunoglobulins"/>
    <property type="match status" value="1"/>
</dbReference>
<evidence type="ECO:0000256" key="3">
    <source>
        <dbReference type="PROSITE-ProRule" id="PRU00703"/>
    </source>
</evidence>
<keyword evidence="2 3" id="KW-0129">CBS domain</keyword>
<dbReference type="InterPro" id="IPR014756">
    <property type="entry name" value="Ig_E-set"/>
</dbReference>
<evidence type="ECO:0000313" key="5">
    <source>
        <dbReference type="Proteomes" id="UP000504607"/>
    </source>
</evidence>
<dbReference type="InterPro" id="IPR000644">
    <property type="entry name" value="CBS_dom"/>
</dbReference>
<dbReference type="AlphaFoldDB" id="A0A6I9SG06"/>
<organism evidence="5 6">
    <name type="scientific">Elaeis guineensis var. tenera</name>
    <name type="common">Oil palm</name>
    <dbReference type="NCBI Taxonomy" id="51953"/>
    <lineage>
        <taxon>Eukaryota</taxon>
        <taxon>Viridiplantae</taxon>
        <taxon>Streptophyta</taxon>
        <taxon>Embryophyta</taxon>
        <taxon>Tracheophyta</taxon>
        <taxon>Spermatophyta</taxon>
        <taxon>Magnoliopsida</taxon>
        <taxon>Liliopsida</taxon>
        <taxon>Arecaceae</taxon>
        <taxon>Arecoideae</taxon>
        <taxon>Cocoseae</taxon>
        <taxon>Elaeidinae</taxon>
        <taxon>Elaeis</taxon>
    </lineage>
</organism>